<gene>
    <name evidence="1" type="ORF">F7D62_11120</name>
</gene>
<organism evidence="1 2">
    <name type="scientific">Segatella copri</name>
    <dbReference type="NCBI Taxonomy" id="165179"/>
    <lineage>
        <taxon>Bacteria</taxon>
        <taxon>Pseudomonadati</taxon>
        <taxon>Bacteroidota</taxon>
        <taxon>Bacteroidia</taxon>
        <taxon>Bacteroidales</taxon>
        <taxon>Prevotellaceae</taxon>
        <taxon>Segatella</taxon>
    </lineage>
</organism>
<evidence type="ECO:0000313" key="1">
    <source>
        <dbReference type="EMBL" id="MQO04642.1"/>
    </source>
</evidence>
<proteinExistence type="predicted"/>
<reference evidence="2" key="1">
    <citation type="submission" date="2019-09" db="EMBL/GenBank/DDBJ databases">
        <title>Distinct polysaccharide growth profiles of human intestinal Prevotella copri isolates.</title>
        <authorList>
            <person name="Fehlner-Peach H."/>
            <person name="Magnabosco C."/>
            <person name="Raghavan V."/>
            <person name="Scher J.U."/>
            <person name="Tett A."/>
            <person name="Cox L.M."/>
            <person name="Gottsegen C."/>
            <person name="Watters A."/>
            <person name="Wiltshire- Gordon J.D."/>
            <person name="Segata N."/>
            <person name="Bonneau R."/>
            <person name="Littman D.R."/>
        </authorList>
    </citation>
    <scope>NUCLEOTIDE SEQUENCE [LARGE SCALE GENOMIC DNA]</scope>
    <source>
        <strain evidence="2">iAK279</strain>
    </source>
</reference>
<comment type="caution">
    <text evidence="1">The sequence shown here is derived from an EMBL/GenBank/DDBJ whole genome shotgun (WGS) entry which is preliminary data.</text>
</comment>
<evidence type="ECO:0000313" key="2">
    <source>
        <dbReference type="Proteomes" id="UP000390763"/>
    </source>
</evidence>
<dbReference type="EMBL" id="VZBT01000081">
    <property type="protein sequence ID" value="MQO04642.1"/>
    <property type="molecule type" value="Genomic_DNA"/>
</dbReference>
<dbReference type="Proteomes" id="UP000390763">
    <property type="component" value="Unassembled WGS sequence"/>
</dbReference>
<dbReference type="AlphaFoldDB" id="A0AB35ZFW0"/>
<dbReference type="RefSeq" id="WP_153088742.1">
    <property type="nucleotide sequence ID" value="NZ_VZAO01000140.1"/>
</dbReference>
<name>A0AB35ZFW0_9BACT</name>
<protein>
    <submittedName>
        <fullName evidence="1">Uncharacterized protein</fullName>
    </submittedName>
</protein>
<sequence>MSKRTYIRISPDIDVLCINSDSCCASAYGDEIYNDSPWLGPRFSIIVPGIEEWVKRYEYATDFAETTTELSFDWISWHYEGLCFAKAIWEQMPRCYTLYYEPPFEDHSGTLDEVIIDEHVDSLIDRLRPLAKRTASPLSRKDNVEYKLERKDGCIEITFRINNLGLSMPLSFRCLTGIKQWLKDIIDAKDGVCTMQLSGYDLHYAHQTIGSHPEMGRFWISNNYPYNDEFCAYVDTKEFVRGLYLSLMTELGFGLYENIDNYPEGEERNVIWKPYNELKSCKIETYISGNEIREDDIQSYVNESFVIFPDWGGCIFWDTMGVGCGNFNELNTDNGDFKINVPGLQKWGDFYDNHDNSQTFEQWWQEGWMLAKEIRRQLPARIDLYYMCFNPKCPDKIIDYQAGLPRIIVPQE</sequence>
<accession>A0AB35ZFW0</accession>